<evidence type="ECO:0000256" key="10">
    <source>
        <dbReference type="ARBA" id="ARBA00023002"/>
    </source>
</evidence>
<comment type="function">
    <text evidence="1 17">Catalyzes the conversion of epoxyqueuosine (oQ) to queuosine (Q), which is a hypermodified base found in the wobble positions of tRNA(Asp), tRNA(Asn), tRNA(His) and tRNA(Tyr).</text>
</comment>
<feature type="binding site" evidence="17">
    <location>
        <position position="9"/>
    </location>
    <ligand>
        <name>[4Fe-4S] cluster</name>
        <dbReference type="ChEBI" id="CHEBI:49883"/>
    </ligand>
</feature>
<evidence type="ECO:0000256" key="8">
    <source>
        <dbReference type="ARBA" id="ARBA00022723"/>
    </source>
</evidence>
<keyword evidence="6 17" id="KW-0004">4Fe-4S</keyword>
<evidence type="ECO:0000256" key="5">
    <source>
        <dbReference type="ARBA" id="ARBA00016895"/>
    </source>
</evidence>
<dbReference type="UniPathway" id="UPA00392"/>
<feature type="disulfide bond" description="Redox-active" evidence="17">
    <location>
        <begin position="166"/>
        <end position="168"/>
    </location>
</feature>
<evidence type="ECO:0000256" key="11">
    <source>
        <dbReference type="ARBA" id="ARBA00023004"/>
    </source>
</evidence>
<gene>
    <name evidence="17" type="primary">queH</name>
    <name evidence="18" type="ORF">G3N55_11430</name>
</gene>
<keyword evidence="8 17" id="KW-0479">Metal-binding</keyword>
<evidence type="ECO:0000256" key="16">
    <source>
        <dbReference type="ARBA" id="ARBA00047415"/>
    </source>
</evidence>
<comment type="similarity">
    <text evidence="3 17">Belongs to the QueH family.</text>
</comment>
<dbReference type="HAMAP" id="MF_02089">
    <property type="entry name" value="QueH"/>
    <property type="match status" value="1"/>
</dbReference>
<protein>
    <recommendedName>
        <fullName evidence="5 17">Epoxyqueuosine reductase QueH</fullName>
        <ecNumber evidence="4 17">1.17.99.6</ecNumber>
    </recommendedName>
    <alternativeName>
        <fullName evidence="15 17">Queuosine biosynthesis protein QueH</fullName>
    </alternativeName>
</protein>
<reference evidence="18 19" key="1">
    <citation type="submission" date="2020-02" db="EMBL/GenBank/DDBJ databases">
        <title>Comparative genomics of sulfur disproportionating microorganisms.</title>
        <authorList>
            <person name="Ward L.M."/>
            <person name="Bertran E."/>
            <person name="Johnston D.T."/>
        </authorList>
    </citation>
    <scope>NUCLEOTIDE SEQUENCE [LARGE SCALE GENOMIC DNA]</scope>
    <source>
        <strain evidence="18 19">DSM 100025</strain>
    </source>
</reference>
<evidence type="ECO:0000256" key="3">
    <source>
        <dbReference type="ARBA" id="ARBA00008207"/>
    </source>
</evidence>
<comment type="pathway">
    <text evidence="2 17">tRNA modification; tRNA-queuosine biosynthesis.</text>
</comment>
<dbReference type="Proteomes" id="UP000469346">
    <property type="component" value="Unassembled WGS sequence"/>
</dbReference>
<keyword evidence="9 17" id="KW-0671">Queuosine biosynthesis</keyword>
<dbReference type="PANTHER" id="PTHR36701:SF1">
    <property type="entry name" value="EPOXYQUEUOSINE REDUCTASE QUEH"/>
    <property type="match status" value="1"/>
</dbReference>
<evidence type="ECO:0000313" key="18">
    <source>
        <dbReference type="EMBL" id="NDY43450.1"/>
    </source>
</evidence>
<dbReference type="EC" id="1.17.99.6" evidence="4 17"/>
<sequence length="196" mass="21974">MRLLLHTCCGPCTLYPLERLRAKGFEVTGHFFNPNVHPFREYERRVEAMETVADRLGLPVLWAPEGYDLHRWFEAVGPETDPGRRCPACYRLRLSAAAAAAKAHGFPAFSTTLLYSRYQRHAEIRAAGEAAAREAGVAFHYEDFREGWAAGIEAARALGIYRQPYCGCLFSEGERYAARAERLRRRLAAPAAGRAA</sequence>
<dbReference type="GO" id="GO:0051539">
    <property type="term" value="F:4 iron, 4 sulfur cluster binding"/>
    <property type="evidence" value="ECO:0007669"/>
    <property type="project" value="UniProtKB-UniRule"/>
</dbReference>
<keyword evidence="13 17" id="KW-1015">Disulfide bond</keyword>
<keyword evidence="14 17" id="KW-0676">Redox-active center</keyword>
<evidence type="ECO:0000256" key="12">
    <source>
        <dbReference type="ARBA" id="ARBA00023014"/>
    </source>
</evidence>
<evidence type="ECO:0000256" key="15">
    <source>
        <dbReference type="ARBA" id="ARBA00031446"/>
    </source>
</evidence>
<evidence type="ECO:0000313" key="19">
    <source>
        <dbReference type="Proteomes" id="UP000469346"/>
    </source>
</evidence>
<dbReference type="GO" id="GO:0052693">
    <property type="term" value="F:epoxyqueuosine reductase activity"/>
    <property type="evidence" value="ECO:0007669"/>
    <property type="project" value="UniProtKB-UniRule"/>
</dbReference>
<evidence type="ECO:0000256" key="9">
    <source>
        <dbReference type="ARBA" id="ARBA00022785"/>
    </source>
</evidence>
<comment type="caution">
    <text evidence="18">The sequence shown here is derived from an EMBL/GenBank/DDBJ whole genome shotgun (WGS) entry which is preliminary data.</text>
</comment>
<keyword evidence="10 17" id="KW-0560">Oxidoreductase</keyword>
<dbReference type="RefSeq" id="WP_163299663.1">
    <property type="nucleotide sequence ID" value="NZ_JAAGRR010000175.1"/>
</dbReference>
<accession>A0A6N9TSS1</accession>
<evidence type="ECO:0000256" key="4">
    <source>
        <dbReference type="ARBA" id="ARBA00012622"/>
    </source>
</evidence>
<evidence type="ECO:0000256" key="17">
    <source>
        <dbReference type="HAMAP-Rule" id="MF_02089"/>
    </source>
</evidence>
<comment type="catalytic activity">
    <reaction evidence="16 17">
        <text>epoxyqueuosine(34) in tRNA + AH2 = queuosine(34) in tRNA + A + H2O</text>
        <dbReference type="Rhea" id="RHEA:32159"/>
        <dbReference type="Rhea" id="RHEA-COMP:18571"/>
        <dbReference type="Rhea" id="RHEA-COMP:18582"/>
        <dbReference type="ChEBI" id="CHEBI:13193"/>
        <dbReference type="ChEBI" id="CHEBI:15377"/>
        <dbReference type="ChEBI" id="CHEBI:17499"/>
        <dbReference type="ChEBI" id="CHEBI:194431"/>
        <dbReference type="ChEBI" id="CHEBI:194443"/>
        <dbReference type="EC" id="1.17.99.6"/>
    </reaction>
</comment>
<evidence type="ECO:0000256" key="13">
    <source>
        <dbReference type="ARBA" id="ARBA00023157"/>
    </source>
</evidence>
<evidence type="ECO:0000256" key="1">
    <source>
        <dbReference type="ARBA" id="ARBA00002268"/>
    </source>
</evidence>
<dbReference type="AlphaFoldDB" id="A0A6N9TSS1"/>
<dbReference type="SUPFAM" id="SSF52402">
    <property type="entry name" value="Adenine nucleotide alpha hydrolases-like"/>
    <property type="match status" value="1"/>
</dbReference>
<evidence type="ECO:0000256" key="14">
    <source>
        <dbReference type="ARBA" id="ARBA00023284"/>
    </source>
</evidence>
<organism evidence="18 19">
    <name type="scientific">Dissulfurirhabdus thermomarina</name>
    <dbReference type="NCBI Taxonomy" id="1765737"/>
    <lineage>
        <taxon>Bacteria</taxon>
        <taxon>Deltaproteobacteria</taxon>
        <taxon>Dissulfurirhabdaceae</taxon>
        <taxon>Dissulfurirhabdus</taxon>
    </lineage>
</organism>
<feature type="binding site" evidence="17">
    <location>
        <position position="8"/>
    </location>
    <ligand>
        <name>[4Fe-4S] cluster</name>
        <dbReference type="ChEBI" id="CHEBI:49883"/>
    </ligand>
</feature>
<dbReference type="EMBL" id="JAAGRR010000175">
    <property type="protein sequence ID" value="NDY43450.1"/>
    <property type="molecule type" value="Genomic_DNA"/>
</dbReference>
<keyword evidence="7 17" id="KW-0819">tRNA processing</keyword>
<feature type="binding site" evidence="17">
    <location>
        <position position="86"/>
    </location>
    <ligand>
        <name>[4Fe-4S] cluster</name>
        <dbReference type="ChEBI" id="CHEBI:49883"/>
    </ligand>
</feature>
<keyword evidence="11 17" id="KW-0408">Iron</keyword>
<dbReference type="GO" id="GO:0008616">
    <property type="term" value="P:tRNA queuosine(34) biosynthetic process"/>
    <property type="evidence" value="ECO:0007669"/>
    <property type="project" value="UniProtKB-UniRule"/>
</dbReference>
<feature type="binding site" evidence="17">
    <location>
        <position position="89"/>
    </location>
    <ligand>
        <name>[4Fe-4S] cluster</name>
        <dbReference type="ChEBI" id="CHEBI:49883"/>
    </ligand>
</feature>
<keyword evidence="12 17" id="KW-0411">Iron-sulfur</keyword>
<name>A0A6N9TSS1_DISTH</name>
<evidence type="ECO:0000256" key="6">
    <source>
        <dbReference type="ARBA" id="ARBA00022485"/>
    </source>
</evidence>
<evidence type="ECO:0000256" key="7">
    <source>
        <dbReference type="ARBA" id="ARBA00022694"/>
    </source>
</evidence>
<keyword evidence="19" id="KW-1185">Reference proteome</keyword>
<evidence type="ECO:0000256" key="2">
    <source>
        <dbReference type="ARBA" id="ARBA00004691"/>
    </source>
</evidence>
<proteinExistence type="inferred from homology"/>
<dbReference type="GO" id="GO:0046872">
    <property type="term" value="F:metal ion binding"/>
    <property type="evidence" value="ECO:0007669"/>
    <property type="project" value="UniProtKB-KW"/>
</dbReference>
<dbReference type="InterPro" id="IPR003828">
    <property type="entry name" value="QueH"/>
</dbReference>
<dbReference type="Pfam" id="PF02677">
    <property type="entry name" value="QueH"/>
    <property type="match status" value="1"/>
</dbReference>
<dbReference type="PANTHER" id="PTHR36701">
    <property type="entry name" value="EPOXYQUEUOSINE REDUCTASE QUEH"/>
    <property type="match status" value="1"/>
</dbReference>